<dbReference type="CDD" id="cd07381">
    <property type="entry name" value="MPP_CapA"/>
    <property type="match status" value="1"/>
</dbReference>
<dbReference type="EMBL" id="JBHMQT010000033">
    <property type="protein sequence ID" value="MFC0863627.1"/>
    <property type="molecule type" value="Genomic_DNA"/>
</dbReference>
<dbReference type="InterPro" id="IPR019079">
    <property type="entry name" value="Capsule_synth_CapA"/>
</dbReference>
<evidence type="ECO:0000313" key="3">
    <source>
        <dbReference type="EMBL" id="MFC0863627.1"/>
    </source>
</evidence>
<proteinExistence type="inferred from homology"/>
<accession>A0ABV6U583</accession>
<dbReference type="Proteomes" id="UP001589870">
    <property type="component" value="Unassembled WGS sequence"/>
</dbReference>
<dbReference type="Gene3D" id="3.60.21.10">
    <property type="match status" value="1"/>
</dbReference>
<organism evidence="3 4">
    <name type="scientific">Sphaerimonospora cavernae</name>
    <dbReference type="NCBI Taxonomy" id="1740611"/>
    <lineage>
        <taxon>Bacteria</taxon>
        <taxon>Bacillati</taxon>
        <taxon>Actinomycetota</taxon>
        <taxon>Actinomycetes</taxon>
        <taxon>Streptosporangiales</taxon>
        <taxon>Streptosporangiaceae</taxon>
        <taxon>Sphaerimonospora</taxon>
    </lineage>
</organism>
<dbReference type="RefSeq" id="WP_394301771.1">
    <property type="nucleotide sequence ID" value="NZ_JBHMQT010000033.1"/>
</dbReference>
<protein>
    <submittedName>
        <fullName evidence="3">CapA family protein</fullName>
    </submittedName>
</protein>
<dbReference type="SMART" id="SM00854">
    <property type="entry name" value="PGA_cap"/>
    <property type="match status" value="1"/>
</dbReference>
<dbReference type="InterPro" id="IPR029052">
    <property type="entry name" value="Metallo-depent_PP-like"/>
</dbReference>
<reference evidence="3 4" key="1">
    <citation type="submission" date="2024-09" db="EMBL/GenBank/DDBJ databases">
        <authorList>
            <person name="Sun Q."/>
            <person name="Mori K."/>
        </authorList>
    </citation>
    <scope>NUCLEOTIDE SEQUENCE [LARGE SCALE GENOMIC DNA]</scope>
    <source>
        <strain evidence="3 4">TBRC 1851</strain>
    </source>
</reference>
<evidence type="ECO:0000313" key="4">
    <source>
        <dbReference type="Proteomes" id="UP001589870"/>
    </source>
</evidence>
<dbReference type="Pfam" id="PF09587">
    <property type="entry name" value="PGA_cap"/>
    <property type="match status" value="1"/>
</dbReference>
<dbReference type="SUPFAM" id="SSF56300">
    <property type="entry name" value="Metallo-dependent phosphatases"/>
    <property type="match status" value="1"/>
</dbReference>
<gene>
    <name evidence="3" type="ORF">ACFHYQ_15095</name>
</gene>
<sequence length="370" mass="40233">MGDDVVTLFLCGDVMLGRGVDQILPHPGDPLLRESYVLDARTYVELAEEVNGLIPRRADYSYPWGEALRILDEVAPDVRVVNLETSVTRSDHFAPGKAVNYRMNPPNLPALAVSQPDACALANNHVLDFGREGLAETLDALAAAGIATAGAGRDLDEARRPVVVPLAGGGRVLVFSFGMESSGIPSTWAASACRSGVDLVPGSSEHVAGEITERVRKVRRPGDIAVASIHWGSNWGYRISRADIRFAHALIDGGVDIVHGHSSHHPRPIELYQGKLILYGCGDLIDDYEGISGYEEFHDDLRLLYFASLDPATGRLTELRMAPLQSRRMRLCRATPDDTEWLRATLDEFSQGFGVDIRCAPDGLLTLRAA</sequence>
<comment type="similarity">
    <text evidence="1">Belongs to the CapA family.</text>
</comment>
<feature type="domain" description="Capsule synthesis protein CapA" evidence="2">
    <location>
        <begin position="7"/>
        <end position="288"/>
    </location>
</feature>
<evidence type="ECO:0000259" key="2">
    <source>
        <dbReference type="SMART" id="SM00854"/>
    </source>
</evidence>
<dbReference type="PANTHER" id="PTHR33393:SF11">
    <property type="entry name" value="POLYGLUTAMINE SYNTHESIS ACCESSORY PROTEIN RV0574C-RELATED"/>
    <property type="match status" value="1"/>
</dbReference>
<keyword evidence="4" id="KW-1185">Reference proteome</keyword>
<dbReference type="InterPro" id="IPR052169">
    <property type="entry name" value="CW_Biosynth-Accessory"/>
</dbReference>
<evidence type="ECO:0000256" key="1">
    <source>
        <dbReference type="ARBA" id="ARBA00005662"/>
    </source>
</evidence>
<dbReference type="PANTHER" id="PTHR33393">
    <property type="entry name" value="POLYGLUTAMINE SYNTHESIS ACCESSORY PROTEIN RV0574C-RELATED"/>
    <property type="match status" value="1"/>
</dbReference>
<name>A0ABV6U583_9ACTN</name>
<comment type="caution">
    <text evidence="3">The sequence shown here is derived from an EMBL/GenBank/DDBJ whole genome shotgun (WGS) entry which is preliminary data.</text>
</comment>